<evidence type="ECO:0000256" key="5">
    <source>
        <dbReference type="ARBA" id="ARBA00022448"/>
    </source>
</evidence>
<evidence type="ECO:0000256" key="12">
    <source>
        <dbReference type="ARBA" id="ARBA00023128"/>
    </source>
</evidence>
<keyword evidence="12" id="KW-0496">Mitochondrion</keyword>
<evidence type="ECO:0000256" key="15">
    <source>
        <dbReference type="ARBA" id="ARBA00031387"/>
    </source>
</evidence>
<evidence type="ECO:0000256" key="7">
    <source>
        <dbReference type="ARBA" id="ARBA00022692"/>
    </source>
</evidence>
<feature type="compositionally biased region" description="Acidic residues" evidence="17">
    <location>
        <begin position="154"/>
        <end position="180"/>
    </location>
</feature>
<evidence type="ECO:0000256" key="16">
    <source>
        <dbReference type="ARBA" id="ARBA00046528"/>
    </source>
</evidence>
<evidence type="ECO:0000256" key="17">
    <source>
        <dbReference type="SAM" id="MobiDB-lite"/>
    </source>
</evidence>
<keyword evidence="13" id="KW-0472">Membrane</keyword>
<accession>A0ABD3Q6S5</accession>
<name>A0ABD3Q6S5_9STRA</name>
<dbReference type="EMBL" id="JABMIG020000073">
    <property type="protein sequence ID" value="KAL3795241.1"/>
    <property type="molecule type" value="Genomic_DNA"/>
</dbReference>
<dbReference type="AlphaFoldDB" id="A0ABD3Q6S5"/>
<evidence type="ECO:0000256" key="3">
    <source>
        <dbReference type="ARBA" id="ARBA00008915"/>
    </source>
</evidence>
<evidence type="ECO:0000256" key="8">
    <source>
        <dbReference type="ARBA" id="ARBA00022792"/>
    </source>
</evidence>
<evidence type="ECO:0000256" key="4">
    <source>
        <dbReference type="ARBA" id="ARBA00018632"/>
    </source>
</evidence>
<keyword evidence="5" id="KW-0813">Transport</keyword>
<proteinExistence type="inferred from homology"/>
<gene>
    <name evidence="18" type="ORF">HJC23_008326</name>
</gene>
<evidence type="ECO:0000256" key="14">
    <source>
        <dbReference type="ARBA" id="ARBA00030753"/>
    </source>
</evidence>
<keyword evidence="9" id="KW-0809">Transit peptide</keyword>
<dbReference type="PANTHER" id="PTHR40637">
    <property type="entry name" value="ESSS SUBUNIT OF NADH:UBIQUINONE OXIDOREDUCTASE (COMPLEX I) PROTEIN"/>
    <property type="match status" value="1"/>
</dbReference>
<reference evidence="18 19" key="1">
    <citation type="journal article" date="2020" name="G3 (Bethesda)">
        <title>Improved Reference Genome for Cyclotella cryptica CCMP332, a Model for Cell Wall Morphogenesis, Salinity Adaptation, and Lipid Production in Diatoms (Bacillariophyta).</title>
        <authorList>
            <person name="Roberts W.R."/>
            <person name="Downey K.M."/>
            <person name="Ruck E.C."/>
            <person name="Traller J.C."/>
            <person name="Alverson A.J."/>
        </authorList>
    </citation>
    <scope>NUCLEOTIDE SEQUENCE [LARGE SCALE GENOMIC DNA]</scope>
    <source>
        <strain evidence="18 19">CCMP332</strain>
    </source>
</reference>
<keyword evidence="10" id="KW-0249">Electron transport</keyword>
<protein>
    <recommendedName>
        <fullName evidence="4">NADH dehydrogenase [ubiquinone] 1 beta subcomplex subunit 11, mitochondrial</fullName>
    </recommendedName>
    <alternativeName>
        <fullName evidence="15">Complex I-ESSS</fullName>
    </alternativeName>
    <alternativeName>
        <fullName evidence="14">NADH-ubiquinone oxidoreductase ESSS subunit</fullName>
    </alternativeName>
</protein>
<evidence type="ECO:0000256" key="10">
    <source>
        <dbReference type="ARBA" id="ARBA00022982"/>
    </source>
</evidence>
<comment type="caution">
    <text evidence="18">The sequence shown here is derived from an EMBL/GenBank/DDBJ whole genome shotgun (WGS) entry which is preliminary data.</text>
</comment>
<comment type="similarity">
    <text evidence="3">Belongs to the complex I NDUFB11 subunit family.</text>
</comment>
<evidence type="ECO:0000256" key="2">
    <source>
        <dbReference type="ARBA" id="ARBA00004434"/>
    </source>
</evidence>
<evidence type="ECO:0000256" key="11">
    <source>
        <dbReference type="ARBA" id="ARBA00022989"/>
    </source>
</evidence>
<keyword evidence="19" id="KW-1185">Reference proteome</keyword>
<dbReference type="Pfam" id="PF10183">
    <property type="entry name" value="ESSS"/>
    <property type="match status" value="1"/>
</dbReference>
<dbReference type="InterPro" id="IPR019329">
    <property type="entry name" value="NADH_UbQ_OxRdtase_ESSS_su"/>
</dbReference>
<evidence type="ECO:0000256" key="6">
    <source>
        <dbReference type="ARBA" id="ARBA00022660"/>
    </source>
</evidence>
<evidence type="ECO:0000313" key="19">
    <source>
        <dbReference type="Proteomes" id="UP001516023"/>
    </source>
</evidence>
<evidence type="ECO:0000256" key="9">
    <source>
        <dbReference type="ARBA" id="ARBA00022946"/>
    </source>
</evidence>
<keyword evidence="6" id="KW-0679">Respiratory chain</keyword>
<evidence type="ECO:0000256" key="1">
    <source>
        <dbReference type="ARBA" id="ARBA00003195"/>
    </source>
</evidence>
<dbReference type="Proteomes" id="UP001516023">
    <property type="component" value="Unassembled WGS sequence"/>
</dbReference>
<evidence type="ECO:0000256" key="13">
    <source>
        <dbReference type="ARBA" id="ARBA00023136"/>
    </source>
</evidence>
<keyword evidence="7" id="KW-0812">Transmembrane</keyword>
<feature type="region of interest" description="Disordered" evidence="17">
    <location>
        <begin position="138"/>
        <end position="180"/>
    </location>
</feature>
<dbReference type="GO" id="GO:0005743">
    <property type="term" value="C:mitochondrial inner membrane"/>
    <property type="evidence" value="ECO:0007669"/>
    <property type="project" value="UniProtKB-SubCell"/>
</dbReference>
<evidence type="ECO:0000313" key="18">
    <source>
        <dbReference type="EMBL" id="KAL3795241.1"/>
    </source>
</evidence>
<dbReference type="PANTHER" id="PTHR40637:SF1">
    <property type="entry name" value="ESSS SUBUNIT OF NADH:UBIQUINONE OXIDOREDUCTASE (COMPLEX I) PROTEIN"/>
    <property type="match status" value="1"/>
</dbReference>
<organism evidence="18 19">
    <name type="scientific">Cyclotella cryptica</name>
    <dbReference type="NCBI Taxonomy" id="29204"/>
    <lineage>
        <taxon>Eukaryota</taxon>
        <taxon>Sar</taxon>
        <taxon>Stramenopiles</taxon>
        <taxon>Ochrophyta</taxon>
        <taxon>Bacillariophyta</taxon>
        <taxon>Coscinodiscophyceae</taxon>
        <taxon>Thalassiosirophycidae</taxon>
        <taxon>Stephanodiscales</taxon>
        <taxon>Stephanodiscaceae</taxon>
        <taxon>Cyclotella</taxon>
    </lineage>
</organism>
<comment type="function">
    <text evidence="1">Accessory subunit of the mitochondrial membrane respiratory chain NADH dehydrogenase (Complex I), that is believed not to be involved in catalysis. Complex I functions in the transfer of electrons from NADH to the respiratory chain. The immediate electron acceptor for the enzyme is believed to be ubiquinone.</text>
</comment>
<comment type="subunit">
    <text evidence="16">Complex I is composed of 45 different subunits. Interacts with BCAP31.</text>
</comment>
<keyword evidence="11" id="KW-1133">Transmembrane helix</keyword>
<comment type="subcellular location">
    <subcellularLocation>
        <location evidence="2">Mitochondrion inner membrane</location>
        <topology evidence="2">Single-pass membrane protein</topology>
    </subcellularLocation>
</comment>
<sequence length="180" mass="20317">MRNTTPQRRPIDRPQITSPKVTMSLANIARTCQRSFTRRIVPVTTQSAPKRCMGGGGGHQPISRSMEAELFGGHPKAEGWETTTYITYATSVVLFLMATVFAPDTSIKTWASSEARARLRLQAEGKLEQPVFGVHYDTHDNNFDFESVSPDNPFNEEDDEDEDDADDEEEEEEEEEEDDE</sequence>
<keyword evidence="8" id="KW-0999">Mitochondrion inner membrane</keyword>